<dbReference type="EMBL" id="CATZAZ010000023">
    <property type="protein sequence ID" value="CAJ0808771.1"/>
    <property type="molecule type" value="Genomic_DNA"/>
</dbReference>
<feature type="domain" description="Replication-associated protein ORF2/G2P" evidence="1">
    <location>
        <begin position="90"/>
        <end position="198"/>
    </location>
</feature>
<reference evidence="2" key="1">
    <citation type="submission" date="2023-07" db="EMBL/GenBank/DDBJ databases">
        <authorList>
            <person name="Peeters C."/>
        </authorList>
    </citation>
    <scope>NUCLEOTIDE SEQUENCE</scope>
    <source>
        <strain evidence="2">R-77560</strain>
    </source>
</reference>
<comment type="caution">
    <text evidence="2">The sequence shown here is derived from an EMBL/GenBank/DDBJ whole genome shotgun (WGS) entry which is preliminary data.</text>
</comment>
<dbReference type="Proteomes" id="UP001189756">
    <property type="component" value="Unassembled WGS sequence"/>
</dbReference>
<sequence>MRHDIVGERATFEKGYCYQEGIAIRHRVFPDGQVEVNGFPTTDWSRCKAMQAMPKAKRGESENRDTNVESAARRAKQALRLKCKAIGADHMLTLTTRANIEDLDEFHKLFKRWARIMSTSKRLNYVAVPERQERGAWHLHVAINGKPARWRAIRVWLRVVGGKGEGYVHLRSPDGGHYGQGWEQHKLAGYISKYIGKDVGVAALNRKRYWASQGIDVPAKATYCTWMGYPSMYEVLKVVMADLQHQFGVHDVVARVSARDGAFWLSTGPRPGHAFAPPSPFVTEYERFLGARS</sequence>
<dbReference type="AlphaFoldDB" id="A0AAD2BTE0"/>
<protein>
    <recommendedName>
        <fullName evidence="1">Replication-associated protein ORF2/G2P domain-containing protein</fullName>
    </recommendedName>
</protein>
<dbReference type="Pfam" id="PF23343">
    <property type="entry name" value="REP_ORF2-G2P"/>
    <property type="match status" value="1"/>
</dbReference>
<organism evidence="2 3">
    <name type="scientific">Ralstonia thomasii</name>
    <dbReference type="NCBI Taxonomy" id="3058596"/>
    <lineage>
        <taxon>Bacteria</taxon>
        <taxon>Pseudomonadati</taxon>
        <taxon>Pseudomonadota</taxon>
        <taxon>Betaproteobacteria</taxon>
        <taxon>Burkholderiales</taxon>
        <taxon>Burkholderiaceae</taxon>
        <taxon>Ralstonia</taxon>
    </lineage>
</organism>
<evidence type="ECO:0000259" key="1">
    <source>
        <dbReference type="Pfam" id="PF23343"/>
    </source>
</evidence>
<evidence type="ECO:0000313" key="3">
    <source>
        <dbReference type="Proteomes" id="UP001189756"/>
    </source>
</evidence>
<gene>
    <name evidence="2" type="ORF">R77560_04782</name>
</gene>
<accession>A0AAD2BTE0</accession>
<dbReference type="InterPro" id="IPR056906">
    <property type="entry name" value="ORF2/G2P_dom"/>
</dbReference>
<name>A0AAD2BTE0_9RALS</name>
<dbReference type="RefSeq" id="WP_012430363.1">
    <property type="nucleotide sequence ID" value="NZ_CATZAZ010000023.1"/>
</dbReference>
<proteinExistence type="predicted"/>
<evidence type="ECO:0000313" key="2">
    <source>
        <dbReference type="EMBL" id="CAJ0808771.1"/>
    </source>
</evidence>